<dbReference type="InterPro" id="IPR015424">
    <property type="entry name" value="PyrdxlP-dep_Trfase"/>
</dbReference>
<dbReference type="EMBL" id="JAVRRG010000086">
    <property type="protein sequence ID" value="KAK5087592.1"/>
    <property type="molecule type" value="Genomic_DNA"/>
</dbReference>
<comment type="cofactor">
    <cofactor evidence="1">
        <name>pyridoxal 5'-phosphate</name>
        <dbReference type="ChEBI" id="CHEBI:597326"/>
    </cofactor>
</comment>
<evidence type="ECO:0008006" key="9">
    <source>
        <dbReference type="Google" id="ProtNLM"/>
    </source>
</evidence>
<organism evidence="7 8">
    <name type="scientific">Lithohypha guttulata</name>
    <dbReference type="NCBI Taxonomy" id="1690604"/>
    <lineage>
        <taxon>Eukaryota</taxon>
        <taxon>Fungi</taxon>
        <taxon>Dikarya</taxon>
        <taxon>Ascomycota</taxon>
        <taxon>Pezizomycotina</taxon>
        <taxon>Eurotiomycetes</taxon>
        <taxon>Chaetothyriomycetidae</taxon>
        <taxon>Chaetothyriales</taxon>
        <taxon>Trichomeriaceae</taxon>
        <taxon>Lithohypha</taxon>
    </lineage>
</organism>
<feature type="region of interest" description="Disordered" evidence="6">
    <location>
        <begin position="485"/>
        <end position="506"/>
    </location>
</feature>
<dbReference type="CDD" id="cd00609">
    <property type="entry name" value="AAT_like"/>
    <property type="match status" value="1"/>
</dbReference>
<keyword evidence="5" id="KW-0663">Pyridoxal phosphate</keyword>
<gene>
    <name evidence="7" type="ORF">LTR24_006552</name>
</gene>
<sequence>MVDYTGIGSFELSPPLDLSHHYSDVTKQRVASKVKQFYKYFTIPGIGNLAGGLPNPHYFPFDTLEARSALPNRFKPTPNHPVDPPSTASKHKDAYLNDPTPTRVLVPHESKEPNLLHRIDLNTALQYGTAQGYPPLYGFIREFALTRMHPNIPYKDGGEVILTSGSTDGFAKTIECMTNPWIPGKPIADREGLLCEEFAYMNAIQTARPRGMNIVPIAMDEEGMLAHGHARSLYNVMSRWDVERDGGKRPHIMYTVTMGQNPTSGLLSVKRRKEIYEVCQKYDVLIVEDDPYFYIQFPHAANDFAQKHRNGELVSINHFAESNLNYQTSLAVPVRGSTVDSFGNVYATTRMRRGKSSGSEFLDSLVPSYLSLDVDGRVIRLDTFSKTIAPGCRLGWITAQPRIVERILRITETSTQQPSGFVQSLVAEMLIGPDNADQHKSSKGGEKAAAGFKMDGWIRWLEGLRGNYERRMRVMTEILEEGKTVALSSPAPAQSSKVRQGPRAGRRYNRVDPIVASCSHSRSSAPVPRTSSSSDLEFDDDAFEVLHKTQIYDFNPPMAGMFAWVKVFLDTHPVASSKSISHEQLSHAFWILQTKKPYLVLTAPGTIFAPTDKIREEKAWQYFRLCFAAIDEKDVKTMTERFVRASHDFWELNEKEIQELLDEDQDGAFAERFGDLRVQEEAKWSFSPLMC</sequence>
<comment type="caution">
    <text evidence="7">The sequence shown here is derived from an EMBL/GenBank/DDBJ whole genome shotgun (WGS) entry which is preliminary data.</text>
</comment>
<dbReference type="InterPro" id="IPR050859">
    <property type="entry name" value="Class-I_PLP-dep_aminotransf"/>
</dbReference>
<comment type="similarity">
    <text evidence="2">Belongs to the class-I pyridoxal-phosphate-dependent aminotransferase family.</text>
</comment>
<keyword evidence="8" id="KW-1185">Reference proteome</keyword>
<dbReference type="SUPFAM" id="SSF53383">
    <property type="entry name" value="PLP-dependent transferases"/>
    <property type="match status" value="1"/>
</dbReference>
<evidence type="ECO:0000256" key="5">
    <source>
        <dbReference type="ARBA" id="ARBA00022898"/>
    </source>
</evidence>
<evidence type="ECO:0000313" key="7">
    <source>
        <dbReference type="EMBL" id="KAK5087592.1"/>
    </source>
</evidence>
<evidence type="ECO:0000256" key="4">
    <source>
        <dbReference type="ARBA" id="ARBA00022679"/>
    </source>
</evidence>
<reference evidence="7 8" key="1">
    <citation type="submission" date="2023-08" db="EMBL/GenBank/DDBJ databases">
        <title>Black Yeasts Isolated from many extreme environments.</title>
        <authorList>
            <person name="Coleine C."/>
            <person name="Stajich J.E."/>
            <person name="Selbmann L."/>
        </authorList>
    </citation>
    <scope>NUCLEOTIDE SEQUENCE [LARGE SCALE GENOMIC DNA]</scope>
    <source>
        <strain evidence="7 8">CCFEE 5885</strain>
    </source>
</reference>
<evidence type="ECO:0000256" key="6">
    <source>
        <dbReference type="SAM" id="MobiDB-lite"/>
    </source>
</evidence>
<keyword evidence="3" id="KW-0032">Aminotransferase</keyword>
<dbReference type="Proteomes" id="UP001345013">
    <property type="component" value="Unassembled WGS sequence"/>
</dbReference>
<name>A0ABR0K5J8_9EURO</name>
<evidence type="ECO:0000256" key="3">
    <source>
        <dbReference type="ARBA" id="ARBA00022576"/>
    </source>
</evidence>
<keyword evidence="4" id="KW-0808">Transferase</keyword>
<protein>
    <recommendedName>
        <fullName evidence="9">Aminotransferase class I/classII domain-containing protein</fullName>
    </recommendedName>
</protein>
<feature type="region of interest" description="Disordered" evidence="6">
    <location>
        <begin position="71"/>
        <end position="99"/>
    </location>
</feature>
<proteinExistence type="inferred from homology"/>
<dbReference type="InterPro" id="IPR015421">
    <property type="entry name" value="PyrdxlP-dep_Trfase_major"/>
</dbReference>
<dbReference type="PANTHER" id="PTHR42790:SF1">
    <property type="entry name" value="AROMATIC AMINO ACID AMINOTRANSFERASE, HYPOTHETICAL (EUROFUNG)"/>
    <property type="match status" value="1"/>
</dbReference>
<evidence type="ECO:0000256" key="1">
    <source>
        <dbReference type="ARBA" id="ARBA00001933"/>
    </source>
</evidence>
<dbReference type="Gene3D" id="3.40.640.10">
    <property type="entry name" value="Type I PLP-dependent aspartate aminotransferase-like (Major domain)"/>
    <property type="match status" value="2"/>
</dbReference>
<accession>A0ABR0K5J8</accession>
<evidence type="ECO:0000256" key="2">
    <source>
        <dbReference type="ARBA" id="ARBA00007441"/>
    </source>
</evidence>
<dbReference type="PANTHER" id="PTHR42790">
    <property type="entry name" value="AMINOTRANSFERASE"/>
    <property type="match status" value="1"/>
</dbReference>
<evidence type="ECO:0000313" key="8">
    <source>
        <dbReference type="Proteomes" id="UP001345013"/>
    </source>
</evidence>